<keyword evidence="1" id="KW-1133">Transmembrane helix</keyword>
<keyword evidence="1" id="KW-0472">Membrane</keyword>
<protein>
    <recommendedName>
        <fullName evidence="3">Glycosyltransferase 2-like domain-containing protein</fullName>
    </recommendedName>
</protein>
<feature type="transmembrane region" description="Helical" evidence="1">
    <location>
        <begin position="369"/>
        <end position="392"/>
    </location>
</feature>
<feature type="transmembrane region" description="Helical" evidence="1">
    <location>
        <begin position="412"/>
        <end position="433"/>
    </location>
</feature>
<dbReference type="Gene3D" id="3.90.550.10">
    <property type="entry name" value="Spore Coat Polysaccharide Biosynthesis Protein SpsA, Chain A"/>
    <property type="match status" value="1"/>
</dbReference>
<sequence length="494" mass="59378">MKNKDPFFISERFLSKLPILVLLLIFATPILLLNVSYKIGLFFIAFYVSYWTVKAFESYVYILAAYIKLLKINKKDYLKTKIIKEDAKNIKFIFVLPYYNEPYDVIEDSLLSVLHNDYSYKGNVTLLMAPEERSPDVVEDVKKIAEKYKNSAFNIEVIPHPTWIPGEWKVKWANISYAVSEYVKGKWLDRDTTFVITTDWDVKLEKNFITIIAYHFLTTELPNNAIFQFTPVYSNNWTKWTFFARLIAMWTTFWQLSESQNPEFYRNFSTYWMTLACLEKSNYWSKTSIVEDWFQYWRSYFAYDGIFRIVNVPAVCKMDVVEEVNLWKTIKSQYKQLRRWSWWCSDVEYVIPNFFRNKKIPFMEKVRKIIYLLLNHAFWAWGSLMLFVIWYFPWIFDHLKNSTATLAVPLSTSIIFTWIFATIAFPSILSTMIMKKYTKFRKRDYIFNILQWVTIPFLTLTLFSFPAIESQFRLFFNKRIDEFQVTAKMTREKK</sequence>
<comment type="caution">
    <text evidence="2">The sequence shown here is derived from an EMBL/GenBank/DDBJ whole genome shotgun (WGS) entry which is preliminary data.</text>
</comment>
<dbReference type="AlphaFoldDB" id="K2GF35"/>
<dbReference type="PANTHER" id="PTHR36851">
    <property type="entry name" value="UNNAMED PRODUCT"/>
    <property type="match status" value="1"/>
</dbReference>
<dbReference type="InterPro" id="IPR029044">
    <property type="entry name" value="Nucleotide-diphossugar_trans"/>
</dbReference>
<evidence type="ECO:0000256" key="1">
    <source>
        <dbReference type="SAM" id="Phobius"/>
    </source>
</evidence>
<keyword evidence="1" id="KW-0812">Transmembrane</keyword>
<feature type="transmembrane region" description="Helical" evidence="1">
    <location>
        <begin position="39"/>
        <end position="67"/>
    </location>
</feature>
<proteinExistence type="predicted"/>
<reference evidence="2" key="1">
    <citation type="journal article" date="2012" name="Science">
        <title>Fermentation, hydrogen, and sulfur metabolism in multiple uncultivated bacterial phyla.</title>
        <authorList>
            <person name="Wrighton K.C."/>
            <person name="Thomas B.C."/>
            <person name="Sharon I."/>
            <person name="Miller C.S."/>
            <person name="Castelle C.J."/>
            <person name="VerBerkmoes N.C."/>
            <person name="Wilkins M.J."/>
            <person name="Hettich R.L."/>
            <person name="Lipton M.S."/>
            <person name="Williams K.H."/>
            <person name="Long P.E."/>
            <person name="Banfield J.F."/>
        </authorList>
    </citation>
    <scope>NUCLEOTIDE SEQUENCE [LARGE SCALE GENOMIC DNA]</scope>
</reference>
<dbReference type="PANTHER" id="PTHR36851:SF1">
    <property type="entry name" value="GLYCO_TRANS_2-LIKE DOMAIN-CONTAINING PROTEIN"/>
    <property type="match status" value="1"/>
</dbReference>
<evidence type="ECO:0000313" key="2">
    <source>
        <dbReference type="EMBL" id="EKE28919.1"/>
    </source>
</evidence>
<name>K2GF35_9BACT</name>
<evidence type="ECO:0008006" key="3">
    <source>
        <dbReference type="Google" id="ProtNLM"/>
    </source>
</evidence>
<dbReference type="SUPFAM" id="SSF53448">
    <property type="entry name" value="Nucleotide-diphospho-sugar transferases"/>
    <property type="match status" value="1"/>
</dbReference>
<dbReference type="EMBL" id="AMFJ01000264">
    <property type="protein sequence ID" value="EKE28919.1"/>
    <property type="molecule type" value="Genomic_DNA"/>
</dbReference>
<organism evidence="2">
    <name type="scientific">uncultured bacterium</name>
    <name type="common">gcode 4</name>
    <dbReference type="NCBI Taxonomy" id="1234023"/>
    <lineage>
        <taxon>Bacteria</taxon>
        <taxon>environmental samples</taxon>
    </lineage>
</organism>
<accession>K2GF35</accession>
<feature type="transmembrane region" description="Helical" evidence="1">
    <location>
        <begin position="12"/>
        <end position="33"/>
    </location>
</feature>
<gene>
    <name evidence="2" type="ORF">ACD_2C00264G0004</name>
</gene>
<feature type="transmembrane region" description="Helical" evidence="1">
    <location>
        <begin position="445"/>
        <end position="468"/>
    </location>
</feature>